<sequence>MLTLKVWGDYACFTRPENKVERVSYDVMTPSAARGVLEAVFWKPEFAWRVREIHVLKPIRRFSILRNEVNALASERAAKGWAANGGGYFAEEDRAQRHALVLRDVAYLIRADIVLKPHASDPVQKYREMFTRRAGRGQAFHQPYLGTREFTAFFDLPDGSEQPIDLTDDLGRMLFDLRFTGAPDQKGGRLKYRTHTSEGARWTSGNATPAFFPARLQAGVLHVPRQLYGEED</sequence>
<proteinExistence type="inferred from homology"/>
<keyword evidence="1 2" id="KW-0051">Antiviral defense</keyword>
<evidence type="ECO:0000313" key="3">
    <source>
        <dbReference type="EMBL" id="MBB5235196.1"/>
    </source>
</evidence>
<dbReference type="Proteomes" id="UP000525389">
    <property type="component" value="Unassembled WGS sequence"/>
</dbReference>
<protein>
    <recommendedName>
        <fullName evidence="2">pre-crRNA processing endonuclease</fullName>
        <ecNumber evidence="2">3.1.-.-</ecNumber>
    </recommendedName>
</protein>
<dbReference type="InterPro" id="IPR013422">
    <property type="entry name" value="CRISPR-assoc_prot_Cas5_N"/>
</dbReference>
<dbReference type="PIRSF" id="PIRSF029950">
    <property type="entry name" value="Cas_CT1134"/>
    <property type="match status" value="1"/>
</dbReference>
<evidence type="ECO:0000256" key="2">
    <source>
        <dbReference type="PIRNR" id="PIRNR029950"/>
    </source>
</evidence>
<dbReference type="GO" id="GO:0016787">
    <property type="term" value="F:hydrolase activity"/>
    <property type="evidence" value="ECO:0007669"/>
    <property type="project" value="UniProtKB-KW"/>
</dbReference>
<comment type="function">
    <text evidence="2">CRISPR (clustered regularly interspaced short palindromic repeat) is an adaptive immune system that provides protection against mobile genetic elements (viruses, transposable elements and conjugative plasmids). CRISPR clusters contain spacers, sequences complementary to antecedent mobile elements, and target invading nucleic acids. CRISPR clusters are transcribed and processed into CRISPR RNA (crRNA).</text>
</comment>
<comment type="caution">
    <text evidence="3">The sequence shown here is derived from an EMBL/GenBank/DDBJ whole genome shotgun (WGS) entry which is preliminary data.</text>
</comment>
<reference evidence="3 4" key="1">
    <citation type="submission" date="2020-08" db="EMBL/GenBank/DDBJ databases">
        <title>Genomic Encyclopedia of Type Strains, Phase IV (KMG-IV): sequencing the most valuable type-strain genomes for metagenomic binning, comparative biology and taxonomic classification.</title>
        <authorList>
            <person name="Goeker M."/>
        </authorList>
    </citation>
    <scope>NUCLEOTIDE SEQUENCE [LARGE SCALE GENOMIC DNA]</scope>
    <source>
        <strain evidence="3 4">DSM 101791</strain>
    </source>
</reference>
<dbReference type="RefSeq" id="WP_184030046.1">
    <property type="nucleotide sequence ID" value="NZ_JACHFN010000010.1"/>
</dbReference>
<accession>A0A7W8GGE8</accession>
<dbReference type="GO" id="GO:0043571">
    <property type="term" value="P:maintenance of CRISPR repeat elements"/>
    <property type="evidence" value="ECO:0007669"/>
    <property type="project" value="UniProtKB-UniRule"/>
</dbReference>
<dbReference type="EMBL" id="JACHFN010000010">
    <property type="protein sequence ID" value="MBB5235196.1"/>
    <property type="molecule type" value="Genomic_DNA"/>
</dbReference>
<dbReference type="GO" id="GO:0051607">
    <property type="term" value="P:defense response to virus"/>
    <property type="evidence" value="ECO:0007669"/>
    <property type="project" value="UniProtKB-UniRule"/>
</dbReference>
<dbReference type="InterPro" id="IPR021124">
    <property type="entry name" value="CRISPR-assoc_prot_Cas5"/>
</dbReference>
<dbReference type="CDD" id="cd09752">
    <property type="entry name" value="Cas5_I-C"/>
    <property type="match status" value="1"/>
</dbReference>
<dbReference type="InterPro" id="IPR010155">
    <property type="entry name" value="CRISPR-assoc_prot_Cas5d"/>
</dbReference>
<keyword evidence="2" id="KW-0694">RNA-binding</keyword>
<name>A0A7W8GGE8_9DEIO</name>
<keyword evidence="2" id="KW-0540">Nuclease</keyword>
<keyword evidence="2" id="KW-0378">Hydrolase</keyword>
<evidence type="ECO:0000256" key="1">
    <source>
        <dbReference type="ARBA" id="ARBA00023118"/>
    </source>
</evidence>
<dbReference type="Pfam" id="PF09704">
    <property type="entry name" value="Cas_Cas5d"/>
    <property type="match status" value="1"/>
</dbReference>
<dbReference type="NCBIfam" id="TIGR02593">
    <property type="entry name" value="CRISPR_cas5"/>
    <property type="match status" value="1"/>
</dbReference>
<evidence type="ECO:0000313" key="4">
    <source>
        <dbReference type="Proteomes" id="UP000525389"/>
    </source>
</evidence>
<organism evidence="3 4">
    <name type="scientific">Deinococcus budaensis</name>
    <dbReference type="NCBI Taxonomy" id="1665626"/>
    <lineage>
        <taxon>Bacteria</taxon>
        <taxon>Thermotogati</taxon>
        <taxon>Deinococcota</taxon>
        <taxon>Deinococci</taxon>
        <taxon>Deinococcales</taxon>
        <taxon>Deinococcaceae</taxon>
        <taxon>Deinococcus</taxon>
    </lineage>
</organism>
<comment type="similarity">
    <text evidence="2">Belongs to the CRISPR-associated protein Cas5 family. Subtype I-C/Dvulg subfamily.</text>
</comment>
<dbReference type="NCBIfam" id="TIGR01876">
    <property type="entry name" value="cas_Cas5d"/>
    <property type="match status" value="1"/>
</dbReference>
<dbReference type="GO" id="GO:0003723">
    <property type="term" value="F:RNA binding"/>
    <property type="evidence" value="ECO:0007669"/>
    <property type="project" value="UniProtKB-UniRule"/>
</dbReference>
<keyword evidence="4" id="KW-1185">Reference proteome</keyword>
<dbReference type="Gene3D" id="3.30.70.2660">
    <property type="match status" value="1"/>
</dbReference>
<gene>
    <name evidence="3" type="ORF">HNQ09_002648</name>
</gene>
<dbReference type="AlphaFoldDB" id="A0A7W8GGE8"/>
<dbReference type="GO" id="GO:0004519">
    <property type="term" value="F:endonuclease activity"/>
    <property type="evidence" value="ECO:0007669"/>
    <property type="project" value="UniProtKB-UniRule"/>
</dbReference>
<dbReference type="EC" id="3.1.-.-" evidence="2"/>
<keyword evidence="2" id="KW-0255">Endonuclease</keyword>